<dbReference type="Gene3D" id="1.20.5.170">
    <property type="match status" value="1"/>
</dbReference>
<name>A0A498NC53_LABRO</name>
<evidence type="ECO:0000256" key="7">
    <source>
        <dbReference type="ARBA" id="ARBA00023212"/>
    </source>
</evidence>
<dbReference type="InterPro" id="IPR006821">
    <property type="entry name" value="Intermed_filament_DNA-bd"/>
</dbReference>
<dbReference type="Pfam" id="PF04732">
    <property type="entry name" value="Filament_head"/>
    <property type="match status" value="1"/>
</dbReference>
<dbReference type="PROSITE" id="PS51842">
    <property type="entry name" value="IF_ROD_2"/>
    <property type="match status" value="1"/>
</dbReference>
<comment type="subcellular location">
    <subcellularLocation>
        <location evidence="2">Cell projection</location>
        <location evidence="2">Axon</location>
    </subcellularLocation>
    <subcellularLocation>
        <location evidence="1">Cytoplasm</location>
        <location evidence="1">Cytoskeleton</location>
    </subcellularLocation>
</comment>
<dbReference type="GO" id="GO:0099184">
    <property type="term" value="F:structural constituent of postsynaptic intermediate filament cytoskeleton"/>
    <property type="evidence" value="ECO:0007669"/>
    <property type="project" value="TreeGrafter"/>
</dbReference>
<reference evidence="10 11" key="1">
    <citation type="submission" date="2018-03" db="EMBL/GenBank/DDBJ databases">
        <title>Draft genome sequence of Rohu Carp (Labeo rohita).</title>
        <authorList>
            <person name="Das P."/>
            <person name="Kushwaha B."/>
            <person name="Joshi C.G."/>
            <person name="Kumar D."/>
            <person name="Nagpure N.S."/>
            <person name="Sahoo L."/>
            <person name="Das S.P."/>
            <person name="Bit A."/>
            <person name="Patnaik S."/>
            <person name="Meher P.K."/>
            <person name="Jayasankar P."/>
            <person name="Koringa P.G."/>
            <person name="Patel N.V."/>
            <person name="Hinsu A.T."/>
            <person name="Kumar R."/>
            <person name="Pandey M."/>
            <person name="Agarwal S."/>
            <person name="Srivastava S."/>
            <person name="Singh M."/>
            <person name="Iquebal M.A."/>
            <person name="Jaiswal S."/>
            <person name="Angadi U.B."/>
            <person name="Kumar N."/>
            <person name="Raza M."/>
            <person name="Shah T.M."/>
            <person name="Rai A."/>
            <person name="Jena J.K."/>
        </authorList>
    </citation>
    <scope>NUCLEOTIDE SEQUENCE [LARGE SCALE GENOMIC DNA]</scope>
    <source>
        <strain evidence="10">DASCIFA01</strain>
        <tissue evidence="10">Testis</tissue>
    </source>
</reference>
<dbReference type="STRING" id="84645.A0A498NC53"/>
<dbReference type="GO" id="GO:0061564">
    <property type="term" value="P:axon development"/>
    <property type="evidence" value="ECO:0007669"/>
    <property type="project" value="TreeGrafter"/>
</dbReference>
<sequence>MSYPIDTIGSPYRRMMDTRTSYSSPSSGFRSQTWSRASPTSSSYKRTFNVPVARAYGSTVLSSADSLDFTQTSILNGDYKRSNEKEQLQGLNDRFAGYIDKVHFLEQQNKQIEAEIQALRQKQVSQSQLGELYDQELQELRSMLEQIHHEKAQIQLDTDHIDEDIQRLRDRFDEEARIREETEAIVRALKKDMGDSALVKAELEKKVQSLQDEIAFIRNNHQEEISDLLAQVQASQITVEKRDYQKADITEALREIRTQLEGHSTQNLQQVEDWFMCRYAKLTEAAEQNKSAIKSARDEISDYRRQLQSKTIELESVRGTKESLERQLNDIEDRHNNDLASLQETIHQLENELKSTKWEMARHLREYQDLLNVKMALDIEIAAYRKLLEGEESHFSTFPYRQTVTKGPKVKSEPPKLKVQHKFVEEIIEETRVEDEKTEMDEALAEMAEELAAAKEEEEGGEEEGEAEGKDEEGGEEEEEKGEEGEGEEKGEGEEVVASTQAEVASEAPAEDEEEGEKEGGEEAAAEKEEGEAGKGDEEEEKEEEKEAAEEDKKEDDAEEEAEETKAPEAKASPESEKAEEKQASGGEEEAEEEGDKKDDGDAGSDKGSAEEKEPEAKEEPKKVEPEPAKEDKKGKEEKEEPKSEKEKETKTETPKPESPKSESPKSESPKQESPKTEAPKKEAPKTESPKKEEPKAEPPKEEAPKSEPPKAETKEDSPKPADEKATKKSEPEKEPEDKKKEATVNGDAAKKESDKKEVISNGVDESPTKDETSQRVVITKTVETITTGEGGVKQVTKTVTVTEKGDAVEETVQEKVVSKTVEKQVVKATEAE</sequence>
<dbReference type="PRINTS" id="PR01248">
    <property type="entry name" value="TYPE1KERATIN"/>
</dbReference>
<evidence type="ECO:0000256" key="1">
    <source>
        <dbReference type="ARBA" id="ARBA00004245"/>
    </source>
</evidence>
<evidence type="ECO:0000256" key="5">
    <source>
        <dbReference type="ARBA" id="ARBA00022754"/>
    </source>
</evidence>
<evidence type="ECO:0000256" key="8">
    <source>
        <dbReference type="ARBA" id="ARBA00023273"/>
    </source>
</evidence>
<keyword evidence="11" id="KW-1185">Reference proteome</keyword>
<gene>
    <name evidence="10" type="ORF">ROHU_020398</name>
</gene>
<evidence type="ECO:0000313" key="10">
    <source>
        <dbReference type="EMBL" id="RXN26945.1"/>
    </source>
</evidence>
<dbReference type="FunFam" id="1.20.5.1160:FF:000001">
    <property type="entry name" value="Keratin type II"/>
    <property type="match status" value="1"/>
</dbReference>
<dbReference type="PANTHER" id="PTHR23214">
    <property type="entry name" value="NEUROFILAMENT TRIPLET H PROTEIN"/>
    <property type="match status" value="1"/>
</dbReference>
<protein>
    <submittedName>
        <fullName evidence="10">Neurofilament medium polypeptide-like protein</fullName>
    </submittedName>
</protein>
<evidence type="ECO:0000256" key="6">
    <source>
        <dbReference type="ARBA" id="ARBA00023054"/>
    </source>
</evidence>
<organism evidence="10 11">
    <name type="scientific">Labeo rohita</name>
    <name type="common">Indian major carp</name>
    <name type="synonym">Cyprinus rohita</name>
    <dbReference type="NCBI Taxonomy" id="84645"/>
    <lineage>
        <taxon>Eukaryota</taxon>
        <taxon>Metazoa</taxon>
        <taxon>Chordata</taxon>
        <taxon>Craniata</taxon>
        <taxon>Vertebrata</taxon>
        <taxon>Euteleostomi</taxon>
        <taxon>Actinopterygii</taxon>
        <taxon>Neopterygii</taxon>
        <taxon>Teleostei</taxon>
        <taxon>Ostariophysi</taxon>
        <taxon>Cypriniformes</taxon>
        <taxon>Cyprinidae</taxon>
        <taxon>Labeoninae</taxon>
        <taxon>Labeonini</taxon>
        <taxon>Labeo</taxon>
    </lineage>
</organism>
<dbReference type="GO" id="GO:0030424">
    <property type="term" value="C:axon"/>
    <property type="evidence" value="ECO:0007669"/>
    <property type="project" value="UniProtKB-SubCell"/>
</dbReference>
<dbReference type="GO" id="GO:0045110">
    <property type="term" value="P:intermediate filament bundle assembly"/>
    <property type="evidence" value="ECO:0007669"/>
    <property type="project" value="TreeGrafter"/>
</dbReference>
<dbReference type="Gene3D" id="1.20.5.500">
    <property type="entry name" value="Single helix bin"/>
    <property type="match status" value="1"/>
</dbReference>
<dbReference type="InterPro" id="IPR002957">
    <property type="entry name" value="Keratin_I"/>
</dbReference>
<keyword evidence="5 9" id="KW-0403">Intermediate filament</keyword>
<dbReference type="EMBL" id="QBIY01012082">
    <property type="protein sequence ID" value="RXN26945.1"/>
    <property type="molecule type" value="Genomic_DNA"/>
</dbReference>
<dbReference type="GO" id="GO:0005883">
    <property type="term" value="C:neurofilament"/>
    <property type="evidence" value="ECO:0007669"/>
    <property type="project" value="TreeGrafter"/>
</dbReference>
<proteinExistence type="inferred from homology"/>
<dbReference type="PROSITE" id="PS00226">
    <property type="entry name" value="IF_ROD_1"/>
    <property type="match status" value="1"/>
</dbReference>
<evidence type="ECO:0000256" key="4">
    <source>
        <dbReference type="ARBA" id="ARBA00022553"/>
    </source>
</evidence>
<dbReference type="PANTHER" id="PTHR23214:SF1">
    <property type="entry name" value="NEUROFILAMENT HEAVY POLYPEPTIDE"/>
    <property type="match status" value="1"/>
</dbReference>
<keyword evidence="4" id="KW-0597">Phosphoprotein</keyword>
<dbReference type="Gene3D" id="1.20.5.1160">
    <property type="entry name" value="Vasodilator-stimulated phosphoprotein"/>
    <property type="match status" value="1"/>
</dbReference>
<dbReference type="SUPFAM" id="SSF64593">
    <property type="entry name" value="Intermediate filament protein, coiled coil region"/>
    <property type="match status" value="2"/>
</dbReference>
<dbReference type="InterPro" id="IPR039008">
    <property type="entry name" value="IF_rod_dom"/>
</dbReference>
<accession>A0A498NC53</accession>
<dbReference type="Proteomes" id="UP000290572">
    <property type="component" value="Unassembled WGS sequence"/>
</dbReference>
<keyword evidence="6" id="KW-0175">Coiled coil</keyword>
<evidence type="ECO:0000256" key="2">
    <source>
        <dbReference type="ARBA" id="ARBA00004489"/>
    </source>
</evidence>
<comment type="caution">
    <text evidence="10">The sequence shown here is derived from an EMBL/GenBank/DDBJ whole genome shotgun (WGS) entry which is preliminary data.</text>
</comment>
<dbReference type="SMART" id="SM01391">
    <property type="entry name" value="Filament"/>
    <property type="match status" value="1"/>
</dbReference>
<keyword evidence="7" id="KW-0206">Cytoskeleton</keyword>
<evidence type="ECO:0000256" key="9">
    <source>
        <dbReference type="RuleBase" id="RU000685"/>
    </source>
</evidence>
<evidence type="ECO:0000313" key="11">
    <source>
        <dbReference type="Proteomes" id="UP000290572"/>
    </source>
</evidence>
<keyword evidence="8" id="KW-0966">Cell projection</keyword>
<dbReference type="InterPro" id="IPR018039">
    <property type="entry name" value="IF_conserved"/>
</dbReference>
<keyword evidence="3" id="KW-0963">Cytoplasm</keyword>
<dbReference type="AlphaFoldDB" id="A0A498NC53"/>
<comment type="similarity">
    <text evidence="9">Belongs to the intermediate filament family.</text>
</comment>
<evidence type="ECO:0000256" key="3">
    <source>
        <dbReference type="ARBA" id="ARBA00022490"/>
    </source>
</evidence>
<dbReference type="OrthoDB" id="2441647at2759"/>
<dbReference type="Pfam" id="PF00038">
    <property type="entry name" value="Filament"/>
    <property type="match status" value="1"/>
</dbReference>
<dbReference type="FunFam" id="1.20.5.170:FF:000002">
    <property type="entry name" value="Type I keratin KA11"/>
    <property type="match status" value="1"/>
</dbReference>